<feature type="region of interest" description="Disordered" evidence="1">
    <location>
        <begin position="55"/>
        <end position="99"/>
    </location>
</feature>
<dbReference type="Proteomes" id="UP000646738">
    <property type="component" value="Unassembled WGS sequence"/>
</dbReference>
<sequence length="99" mass="10292">MGGGAAWRPTPAQHRYSDPEPTALPPADPDCRVRVFFGGGGLFRLRDGAWQDIEPCLTADDSAPGAPPGDDRTASEAGAPGRVRPTPGRPASRSGSTPR</sequence>
<evidence type="ECO:0000256" key="1">
    <source>
        <dbReference type="SAM" id="MobiDB-lite"/>
    </source>
</evidence>
<dbReference type="EMBL" id="BNEA01000015">
    <property type="protein sequence ID" value="GHI54497.1"/>
    <property type="molecule type" value="Genomic_DNA"/>
</dbReference>
<accession>A0ABQ3RFC0</accession>
<evidence type="ECO:0000313" key="2">
    <source>
        <dbReference type="EMBL" id="GHI54497.1"/>
    </source>
</evidence>
<protein>
    <submittedName>
        <fullName evidence="2">Uncharacterized protein</fullName>
    </submittedName>
</protein>
<gene>
    <name evidence="2" type="ORF">Srubr_43430</name>
</gene>
<comment type="caution">
    <text evidence="2">The sequence shown here is derived from an EMBL/GenBank/DDBJ whole genome shotgun (WGS) entry which is preliminary data.</text>
</comment>
<keyword evidence="3" id="KW-1185">Reference proteome</keyword>
<organism evidence="2 3">
    <name type="scientific">Streptomyces rubradiris</name>
    <name type="common">Streptomyces achromogenes subsp. rubradiris</name>
    <dbReference type="NCBI Taxonomy" id="285531"/>
    <lineage>
        <taxon>Bacteria</taxon>
        <taxon>Bacillati</taxon>
        <taxon>Actinomycetota</taxon>
        <taxon>Actinomycetes</taxon>
        <taxon>Kitasatosporales</taxon>
        <taxon>Streptomycetaceae</taxon>
        <taxon>Streptomyces</taxon>
    </lineage>
</organism>
<feature type="region of interest" description="Disordered" evidence="1">
    <location>
        <begin position="1"/>
        <end position="30"/>
    </location>
</feature>
<reference evidence="3" key="1">
    <citation type="submission" date="2023-07" db="EMBL/GenBank/DDBJ databases">
        <title>Whole genome shotgun sequence of Streptomyces achromogenes subsp. rubradiris NBRC 14000.</title>
        <authorList>
            <person name="Komaki H."/>
            <person name="Tamura T."/>
        </authorList>
    </citation>
    <scope>NUCLEOTIDE SEQUENCE [LARGE SCALE GENOMIC DNA]</scope>
    <source>
        <strain evidence="3">NBRC 14000</strain>
    </source>
</reference>
<name>A0ABQ3RFC0_STRRR</name>
<proteinExistence type="predicted"/>
<evidence type="ECO:0000313" key="3">
    <source>
        <dbReference type="Proteomes" id="UP000646738"/>
    </source>
</evidence>